<reference evidence="2" key="1">
    <citation type="submission" date="2013-02" db="EMBL/GenBank/DDBJ databases">
        <authorList>
            <person name="Hughes D."/>
        </authorList>
    </citation>
    <scope>NUCLEOTIDE SEQUENCE</scope>
    <source>
        <strain>Durham</strain>
        <strain evidence="2">NC isolate 2 -- Noor lab</strain>
    </source>
</reference>
<dbReference type="HOGENOM" id="CLU_2944353_0_0_1"/>
<dbReference type="EnsemblMetazoa" id="MESCA006647-RA">
    <property type="protein sequence ID" value="MESCA006647-PA"/>
    <property type="gene ID" value="MESCA006647"/>
</dbReference>
<evidence type="ECO:0000313" key="2">
    <source>
        <dbReference type="Proteomes" id="UP000015102"/>
    </source>
</evidence>
<organism evidence="1 2">
    <name type="scientific">Megaselia scalaris</name>
    <name type="common">Humpbacked fly</name>
    <name type="synonym">Phora scalaris</name>
    <dbReference type="NCBI Taxonomy" id="36166"/>
    <lineage>
        <taxon>Eukaryota</taxon>
        <taxon>Metazoa</taxon>
        <taxon>Ecdysozoa</taxon>
        <taxon>Arthropoda</taxon>
        <taxon>Hexapoda</taxon>
        <taxon>Insecta</taxon>
        <taxon>Pterygota</taxon>
        <taxon>Neoptera</taxon>
        <taxon>Endopterygota</taxon>
        <taxon>Diptera</taxon>
        <taxon>Brachycera</taxon>
        <taxon>Muscomorpha</taxon>
        <taxon>Platypezoidea</taxon>
        <taxon>Phoridae</taxon>
        <taxon>Megaseliini</taxon>
        <taxon>Megaselia</taxon>
    </lineage>
</organism>
<name>T1GSI7_MEGSC</name>
<sequence>MERGRDMRSIPLAYPQHPVVFHNQMYLCTYIKVEVWRTSTVSKLISSPLLDSIPLHCFEV</sequence>
<reference evidence="1" key="2">
    <citation type="submission" date="2015-06" db="UniProtKB">
        <authorList>
            <consortium name="EnsemblMetazoa"/>
        </authorList>
    </citation>
    <scope>IDENTIFICATION</scope>
</reference>
<keyword evidence="2" id="KW-1185">Reference proteome</keyword>
<protein>
    <submittedName>
        <fullName evidence="1">Uncharacterized protein</fullName>
    </submittedName>
</protein>
<evidence type="ECO:0000313" key="1">
    <source>
        <dbReference type="EnsemblMetazoa" id="MESCA006647-PA"/>
    </source>
</evidence>
<dbReference type="AlphaFoldDB" id="T1GSI7"/>
<dbReference type="EMBL" id="CAQQ02161083">
    <property type="status" value="NOT_ANNOTATED_CDS"/>
    <property type="molecule type" value="Genomic_DNA"/>
</dbReference>
<proteinExistence type="predicted"/>
<accession>T1GSI7</accession>
<dbReference type="Proteomes" id="UP000015102">
    <property type="component" value="Unassembled WGS sequence"/>
</dbReference>